<dbReference type="Proteomes" id="UP001499852">
    <property type="component" value="Unassembled WGS sequence"/>
</dbReference>
<name>A0ABP9NT04_9BACT</name>
<dbReference type="Pfam" id="PF13185">
    <property type="entry name" value="GAF_2"/>
    <property type="match status" value="1"/>
</dbReference>
<organism evidence="2 3">
    <name type="scientific">Prosthecobacter algae</name>
    <dbReference type="NCBI Taxonomy" id="1144682"/>
    <lineage>
        <taxon>Bacteria</taxon>
        <taxon>Pseudomonadati</taxon>
        <taxon>Verrucomicrobiota</taxon>
        <taxon>Verrucomicrobiia</taxon>
        <taxon>Verrucomicrobiales</taxon>
        <taxon>Verrucomicrobiaceae</taxon>
        <taxon>Prosthecobacter</taxon>
    </lineage>
</organism>
<dbReference type="RefSeq" id="WP_345734659.1">
    <property type="nucleotide sequence ID" value="NZ_BAABIA010000001.1"/>
</dbReference>
<sequence>MILPSNPSSDDWSRFLESTAAEFGCVTGTLHRFDPADQHLKLVAQMGIPPQLMPVIQSIPIGKGIAGAAAERRQPVELCNLQTDTSGVAREGAKQTQVQGSLAVPVLDGERLCGALGIGKREAYDFNEAEKQRLMALAAEIASALVP</sequence>
<reference evidence="3" key="1">
    <citation type="journal article" date="2019" name="Int. J. Syst. Evol. Microbiol.">
        <title>The Global Catalogue of Microorganisms (GCM) 10K type strain sequencing project: providing services to taxonomists for standard genome sequencing and annotation.</title>
        <authorList>
            <consortium name="The Broad Institute Genomics Platform"/>
            <consortium name="The Broad Institute Genome Sequencing Center for Infectious Disease"/>
            <person name="Wu L."/>
            <person name="Ma J."/>
        </authorList>
    </citation>
    <scope>NUCLEOTIDE SEQUENCE [LARGE SCALE GENOMIC DNA]</scope>
    <source>
        <strain evidence="3">JCM 18053</strain>
    </source>
</reference>
<feature type="domain" description="GAF" evidence="1">
    <location>
        <begin position="18"/>
        <end position="145"/>
    </location>
</feature>
<dbReference type="SUPFAM" id="SSF55781">
    <property type="entry name" value="GAF domain-like"/>
    <property type="match status" value="1"/>
</dbReference>
<gene>
    <name evidence="2" type="ORF">GCM10023213_03600</name>
</gene>
<keyword evidence="3" id="KW-1185">Reference proteome</keyword>
<dbReference type="InterPro" id="IPR029016">
    <property type="entry name" value="GAF-like_dom_sf"/>
</dbReference>
<dbReference type="Gene3D" id="3.30.450.40">
    <property type="match status" value="1"/>
</dbReference>
<accession>A0ABP9NT04</accession>
<proteinExistence type="predicted"/>
<dbReference type="InterPro" id="IPR003018">
    <property type="entry name" value="GAF"/>
</dbReference>
<protein>
    <recommendedName>
        <fullName evidence="1">GAF domain-containing protein</fullName>
    </recommendedName>
</protein>
<evidence type="ECO:0000313" key="2">
    <source>
        <dbReference type="EMBL" id="GAA5133545.1"/>
    </source>
</evidence>
<evidence type="ECO:0000313" key="3">
    <source>
        <dbReference type="Proteomes" id="UP001499852"/>
    </source>
</evidence>
<comment type="caution">
    <text evidence="2">The sequence shown here is derived from an EMBL/GenBank/DDBJ whole genome shotgun (WGS) entry which is preliminary data.</text>
</comment>
<dbReference type="EMBL" id="BAABIA010000001">
    <property type="protein sequence ID" value="GAA5133545.1"/>
    <property type="molecule type" value="Genomic_DNA"/>
</dbReference>
<evidence type="ECO:0000259" key="1">
    <source>
        <dbReference type="Pfam" id="PF13185"/>
    </source>
</evidence>